<dbReference type="EMBL" id="CP144752">
    <property type="protein sequence ID" value="WVZ88868.1"/>
    <property type="molecule type" value="Genomic_DNA"/>
</dbReference>
<dbReference type="PANTHER" id="PTHR11439">
    <property type="entry name" value="GAG-POL-RELATED RETROTRANSPOSON"/>
    <property type="match status" value="1"/>
</dbReference>
<organism evidence="1 2">
    <name type="scientific">Paspalum notatum var. saurae</name>
    <dbReference type="NCBI Taxonomy" id="547442"/>
    <lineage>
        <taxon>Eukaryota</taxon>
        <taxon>Viridiplantae</taxon>
        <taxon>Streptophyta</taxon>
        <taxon>Embryophyta</taxon>
        <taxon>Tracheophyta</taxon>
        <taxon>Spermatophyta</taxon>
        <taxon>Magnoliopsida</taxon>
        <taxon>Liliopsida</taxon>
        <taxon>Poales</taxon>
        <taxon>Poaceae</taxon>
        <taxon>PACMAD clade</taxon>
        <taxon>Panicoideae</taxon>
        <taxon>Andropogonodae</taxon>
        <taxon>Paspaleae</taxon>
        <taxon>Paspalinae</taxon>
        <taxon>Paspalum</taxon>
    </lineage>
</organism>
<sequence>MSMIDELTFFLRFQIKQLKEGTFIYQEKYTRDDCKSIETSMATNAKLEADESGIKVNQTLYRSMIGSLLYLYASRSDIMFSVCLCARFQADPKESHLTTVKRILRYLKHTPSIGLWYPKGANLDFAGCRVERKSTSGDCYLLGRSLVSWSSKKQNCVSLSTAEAEYIAAGSSCAQLLYMKQTLKDYGVELTRIPLLCDNESAVKLANNPVQHSRTKHIDIRHHFIRDHVAKGDILLRNVGTKEQLADIFTKPLDESNFCRLRSELNVLDARTIM</sequence>
<evidence type="ECO:0000313" key="1">
    <source>
        <dbReference type="EMBL" id="WVZ88868.1"/>
    </source>
</evidence>
<accession>A0AAQ3UCZ1</accession>
<dbReference type="PANTHER" id="PTHR11439:SF483">
    <property type="entry name" value="PEPTIDE SYNTHASE GLIP-LIKE, PUTATIVE (AFU_ORTHOLOGUE AFUA_3G12920)-RELATED"/>
    <property type="match status" value="1"/>
</dbReference>
<gene>
    <name evidence="1" type="ORF">U9M48_035335</name>
</gene>
<name>A0AAQ3UCZ1_PASNO</name>
<evidence type="ECO:0000313" key="2">
    <source>
        <dbReference type="Proteomes" id="UP001341281"/>
    </source>
</evidence>
<reference evidence="1 2" key="1">
    <citation type="submission" date="2024-02" db="EMBL/GenBank/DDBJ databases">
        <title>High-quality chromosome-scale genome assembly of Pensacola bahiagrass (Paspalum notatum Flugge var. saurae).</title>
        <authorList>
            <person name="Vega J.M."/>
            <person name="Podio M."/>
            <person name="Orjuela J."/>
            <person name="Siena L.A."/>
            <person name="Pessino S.C."/>
            <person name="Combes M.C."/>
            <person name="Mariac C."/>
            <person name="Albertini E."/>
            <person name="Pupilli F."/>
            <person name="Ortiz J.P.A."/>
            <person name="Leblanc O."/>
        </authorList>
    </citation>
    <scope>NUCLEOTIDE SEQUENCE [LARGE SCALE GENOMIC DNA]</scope>
    <source>
        <strain evidence="1">R1</strain>
        <tissue evidence="1">Leaf</tissue>
    </source>
</reference>
<dbReference type="Proteomes" id="UP001341281">
    <property type="component" value="Chromosome 08"/>
</dbReference>
<keyword evidence="2" id="KW-1185">Reference proteome</keyword>
<proteinExistence type="predicted"/>
<dbReference type="AlphaFoldDB" id="A0AAQ3UCZ1"/>
<protein>
    <submittedName>
        <fullName evidence="1">Uncharacterized protein</fullName>
    </submittedName>
</protein>
<dbReference type="CDD" id="cd09272">
    <property type="entry name" value="RNase_HI_RT_Ty1"/>
    <property type="match status" value="1"/>
</dbReference>